<reference evidence="1" key="2">
    <citation type="journal article" date="2015" name="Fish Shellfish Immunol.">
        <title>Early steps in the European eel (Anguilla anguilla)-Vibrio vulnificus interaction in the gills: Role of the RtxA13 toxin.</title>
        <authorList>
            <person name="Callol A."/>
            <person name="Pajuelo D."/>
            <person name="Ebbesson L."/>
            <person name="Teles M."/>
            <person name="MacKenzie S."/>
            <person name="Amaro C."/>
        </authorList>
    </citation>
    <scope>NUCLEOTIDE SEQUENCE</scope>
</reference>
<proteinExistence type="predicted"/>
<protein>
    <submittedName>
        <fullName evidence="1">Uncharacterized protein</fullName>
    </submittedName>
</protein>
<dbReference type="EMBL" id="GBXM01024889">
    <property type="protein sequence ID" value="JAH83688.1"/>
    <property type="molecule type" value="Transcribed_RNA"/>
</dbReference>
<sequence length="8" mass="948">MFDGRGCY</sequence>
<reference evidence="1" key="1">
    <citation type="submission" date="2014-11" db="EMBL/GenBank/DDBJ databases">
        <authorList>
            <person name="Amaro Gonzalez C."/>
        </authorList>
    </citation>
    <scope>NUCLEOTIDE SEQUENCE</scope>
</reference>
<name>A0A0E9W2I2_ANGAN</name>
<organism evidence="1">
    <name type="scientific">Anguilla anguilla</name>
    <name type="common">European freshwater eel</name>
    <name type="synonym">Muraena anguilla</name>
    <dbReference type="NCBI Taxonomy" id="7936"/>
    <lineage>
        <taxon>Eukaryota</taxon>
        <taxon>Metazoa</taxon>
        <taxon>Chordata</taxon>
        <taxon>Craniata</taxon>
        <taxon>Vertebrata</taxon>
        <taxon>Euteleostomi</taxon>
        <taxon>Actinopterygii</taxon>
        <taxon>Neopterygii</taxon>
        <taxon>Teleostei</taxon>
        <taxon>Anguilliformes</taxon>
        <taxon>Anguillidae</taxon>
        <taxon>Anguilla</taxon>
    </lineage>
</organism>
<evidence type="ECO:0000313" key="1">
    <source>
        <dbReference type="EMBL" id="JAH83688.1"/>
    </source>
</evidence>
<accession>A0A0E9W2I2</accession>